<evidence type="ECO:0000256" key="6">
    <source>
        <dbReference type="ARBA" id="ARBA00022605"/>
    </source>
</evidence>
<evidence type="ECO:0000256" key="7">
    <source>
        <dbReference type="ARBA" id="ARBA00022679"/>
    </source>
</evidence>
<dbReference type="Gene3D" id="3.40.640.10">
    <property type="entry name" value="Type I PLP-dependent aspartate aminotransferase-like (Major domain)"/>
    <property type="match status" value="1"/>
</dbReference>
<dbReference type="HAMAP" id="MF_00160">
    <property type="entry name" value="SerC_aminotrans_5"/>
    <property type="match status" value="1"/>
</dbReference>
<dbReference type="PIRSF" id="PIRSF000525">
    <property type="entry name" value="SerC"/>
    <property type="match status" value="1"/>
</dbReference>
<dbReference type="InterPro" id="IPR015424">
    <property type="entry name" value="PyrdxlP-dep_Trfase"/>
</dbReference>
<organism evidence="13">
    <name type="scientific">marine metagenome</name>
    <dbReference type="NCBI Taxonomy" id="408172"/>
    <lineage>
        <taxon>unclassified sequences</taxon>
        <taxon>metagenomes</taxon>
        <taxon>ecological metagenomes</taxon>
    </lineage>
</organism>
<evidence type="ECO:0000313" key="13">
    <source>
        <dbReference type="EMBL" id="SUZ62648.1"/>
    </source>
</evidence>
<proteinExistence type="inferred from homology"/>
<comment type="similarity">
    <text evidence="3">Belongs to the class-V pyridoxal-phosphate-dependent aminotransferase family. SerC subfamily.</text>
</comment>
<dbReference type="PANTHER" id="PTHR43247">
    <property type="entry name" value="PHOSPHOSERINE AMINOTRANSFERASE"/>
    <property type="match status" value="1"/>
</dbReference>
<dbReference type="GO" id="GO:0030170">
    <property type="term" value="F:pyridoxal phosphate binding"/>
    <property type="evidence" value="ECO:0007669"/>
    <property type="project" value="TreeGrafter"/>
</dbReference>
<reference evidence="13" key="1">
    <citation type="submission" date="2018-05" db="EMBL/GenBank/DDBJ databases">
        <authorList>
            <person name="Lanie J.A."/>
            <person name="Ng W.-L."/>
            <person name="Kazmierczak K.M."/>
            <person name="Andrzejewski T.M."/>
            <person name="Davidsen T.M."/>
            <person name="Wayne K.J."/>
            <person name="Tettelin H."/>
            <person name="Glass J.I."/>
            <person name="Rusch D."/>
            <person name="Podicherti R."/>
            <person name="Tsui H.-C.T."/>
            <person name="Winkler M.E."/>
        </authorList>
    </citation>
    <scope>NUCLEOTIDE SEQUENCE</scope>
</reference>
<comment type="catalytic activity">
    <reaction evidence="10">
        <text>4-(phosphooxy)-L-threonine + 2-oxoglutarate = (R)-3-hydroxy-2-oxo-4-phosphooxybutanoate + L-glutamate</text>
        <dbReference type="Rhea" id="RHEA:16573"/>
        <dbReference type="ChEBI" id="CHEBI:16810"/>
        <dbReference type="ChEBI" id="CHEBI:29985"/>
        <dbReference type="ChEBI" id="CHEBI:58452"/>
        <dbReference type="ChEBI" id="CHEBI:58538"/>
        <dbReference type="EC" id="2.6.1.52"/>
    </reaction>
</comment>
<dbReference type="AlphaFoldDB" id="A0A381P8V1"/>
<name>A0A381P8V1_9ZZZZ</name>
<evidence type="ECO:0000256" key="2">
    <source>
        <dbReference type="ARBA" id="ARBA00005099"/>
    </source>
</evidence>
<dbReference type="FunFam" id="3.90.1150.10:FF:000006">
    <property type="entry name" value="Phosphoserine aminotransferase"/>
    <property type="match status" value="1"/>
</dbReference>
<dbReference type="UniPathway" id="UPA00135">
    <property type="reaction ID" value="UER00197"/>
</dbReference>
<comment type="cofactor">
    <cofactor evidence="1">
        <name>pyridoxal 5'-phosphate</name>
        <dbReference type="ChEBI" id="CHEBI:597326"/>
    </cofactor>
</comment>
<gene>
    <name evidence="13" type="ORF">METZ01_LOCUS15502</name>
</gene>
<protein>
    <recommendedName>
        <fullName evidence="4">phosphoserine transaminase</fullName>
        <ecNumber evidence="4">2.6.1.52</ecNumber>
    </recommendedName>
</protein>
<evidence type="ECO:0000256" key="4">
    <source>
        <dbReference type="ARBA" id="ARBA00013030"/>
    </source>
</evidence>
<dbReference type="GO" id="GO:0004648">
    <property type="term" value="F:O-phospho-L-serine:2-oxoglutarate aminotransferase activity"/>
    <property type="evidence" value="ECO:0007669"/>
    <property type="project" value="UniProtKB-EC"/>
</dbReference>
<dbReference type="PROSITE" id="PS00595">
    <property type="entry name" value="AA_TRANSFER_CLASS_5"/>
    <property type="match status" value="1"/>
</dbReference>
<dbReference type="InterPro" id="IPR022278">
    <property type="entry name" value="Pser_aminoTfrase"/>
</dbReference>
<evidence type="ECO:0000256" key="1">
    <source>
        <dbReference type="ARBA" id="ARBA00001933"/>
    </source>
</evidence>
<keyword evidence="6" id="KW-0028">Amino-acid biosynthesis</keyword>
<dbReference type="EC" id="2.6.1.52" evidence="4"/>
<sequence length="363" mass="39135">MTTSTRVHNFCAGPCTLPVSVLEEVRDELLDFDGTGMSIIEASHRAPAYDTVHMQALADFRSLASVPEDFAILFLQGGASLQFAQVPLNLLADGDTAGYVNTGTWASKALGDAELVAPVYEAWSGADGGFSRMPATDEIEVRDDARFLHVTSNETIGGIRFPELPSVGVPLVSDMSSDFLSRAIDWDAHDLVYGGAQKNLGPAGMAVVVVRKDRLASHGRRLASYLDYSTHESNDSMANTPPMFAIYVMGKVLKWMQAEGGLGEFERRATERASILYGAIDGSGGWYSCPVDEASRSYMNIVFRLPDEDLEKRFVAEAAEAGMVNLKGHRSVGGIRASAYNALPVDSVRTLVDFMGSFQAANG</sequence>
<keyword evidence="9" id="KW-0718">Serine biosynthesis</keyword>
<keyword evidence="8" id="KW-0663">Pyridoxal phosphate</keyword>
<evidence type="ECO:0000256" key="8">
    <source>
        <dbReference type="ARBA" id="ARBA00022898"/>
    </source>
</evidence>
<dbReference type="GO" id="GO:0006564">
    <property type="term" value="P:L-serine biosynthetic process"/>
    <property type="evidence" value="ECO:0007669"/>
    <property type="project" value="UniProtKB-KW"/>
</dbReference>
<dbReference type="PANTHER" id="PTHR43247:SF1">
    <property type="entry name" value="PHOSPHOSERINE AMINOTRANSFERASE"/>
    <property type="match status" value="1"/>
</dbReference>
<comment type="catalytic activity">
    <reaction evidence="11">
        <text>O-phospho-L-serine + 2-oxoglutarate = 3-phosphooxypyruvate + L-glutamate</text>
        <dbReference type="Rhea" id="RHEA:14329"/>
        <dbReference type="ChEBI" id="CHEBI:16810"/>
        <dbReference type="ChEBI" id="CHEBI:18110"/>
        <dbReference type="ChEBI" id="CHEBI:29985"/>
        <dbReference type="ChEBI" id="CHEBI:57524"/>
        <dbReference type="EC" id="2.6.1.52"/>
    </reaction>
</comment>
<dbReference type="InterPro" id="IPR000192">
    <property type="entry name" value="Aminotrans_V_dom"/>
</dbReference>
<comment type="pathway">
    <text evidence="2">Amino-acid biosynthesis; L-serine biosynthesis; L-serine from 3-phospho-D-glycerate: step 2/3.</text>
</comment>
<dbReference type="FunFam" id="3.40.640.10:FF:000010">
    <property type="entry name" value="Phosphoserine aminotransferase"/>
    <property type="match status" value="1"/>
</dbReference>
<dbReference type="Pfam" id="PF00266">
    <property type="entry name" value="Aminotran_5"/>
    <property type="match status" value="1"/>
</dbReference>
<evidence type="ECO:0000256" key="11">
    <source>
        <dbReference type="ARBA" id="ARBA00049007"/>
    </source>
</evidence>
<keyword evidence="7" id="KW-0808">Transferase</keyword>
<evidence type="ECO:0000256" key="9">
    <source>
        <dbReference type="ARBA" id="ARBA00023299"/>
    </source>
</evidence>
<evidence type="ECO:0000256" key="5">
    <source>
        <dbReference type="ARBA" id="ARBA00022576"/>
    </source>
</evidence>
<dbReference type="InterPro" id="IPR020578">
    <property type="entry name" value="Aminotrans_V_PyrdxlP_BS"/>
</dbReference>
<dbReference type="Gene3D" id="3.90.1150.10">
    <property type="entry name" value="Aspartate Aminotransferase, domain 1"/>
    <property type="match status" value="1"/>
</dbReference>
<dbReference type="InterPro" id="IPR015422">
    <property type="entry name" value="PyrdxlP-dep_Trfase_small"/>
</dbReference>
<dbReference type="InterPro" id="IPR015421">
    <property type="entry name" value="PyrdxlP-dep_Trfase_major"/>
</dbReference>
<feature type="domain" description="Aminotransferase class V" evidence="12">
    <location>
        <begin position="8"/>
        <end position="348"/>
    </location>
</feature>
<dbReference type="SUPFAM" id="SSF53383">
    <property type="entry name" value="PLP-dependent transferases"/>
    <property type="match status" value="1"/>
</dbReference>
<accession>A0A381P8V1</accession>
<dbReference type="EMBL" id="UINC01000884">
    <property type="protein sequence ID" value="SUZ62648.1"/>
    <property type="molecule type" value="Genomic_DNA"/>
</dbReference>
<dbReference type="GO" id="GO:0005737">
    <property type="term" value="C:cytoplasm"/>
    <property type="evidence" value="ECO:0007669"/>
    <property type="project" value="TreeGrafter"/>
</dbReference>
<keyword evidence="5" id="KW-0032">Aminotransferase</keyword>
<evidence type="ECO:0000256" key="10">
    <source>
        <dbReference type="ARBA" id="ARBA00047630"/>
    </source>
</evidence>
<evidence type="ECO:0000256" key="3">
    <source>
        <dbReference type="ARBA" id="ARBA00006904"/>
    </source>
</evidence>
<dbReference type="NCBIfam" id="TIGR01364">
    <property type="entry name" value="serC_1"/>
    <property type="match status" value="1"/>
</dbReference>
<dbReference type="NCBIfam" id="NF003764">
    <property type="entry name" value="PRK05355.1"/>
    <property type="match status" value="1"/>
</dbReference>
<evidence type="ECO:0000259" key="12">
    <source>
        <dbReference type="Pfam" id="PF00266"/>
    </source>
</evidence>